<gene>
    <name evidence="1" type="ORF">SAMN04488082_11527</name>
</gene>
<reference evidence="2" key="1">
    <citation type="submission" date="2016-10" db="EMBL/GenBank/DDBJ databases">
        <authorList>
            <person name="Varghese N."/>
            <person name="Submissions S."/>
        </authorList>
    </citation>
    <scope>NUCLEOTIDE SEQUENCE [LARGE SCALE GENOMIC DNA]</scope>
    <source>
        <strain evidence="2">DSM 5918</strain>
    </source>
</reference>
<evidence type="ECO:0000313" key="1">
    <source>
        <dbReference type="EMBL" id="SFK14039.1"/>
    </source>
</evidence>
<dbReference type="AlphaFoldDB" id="A0A1I3X3Z2"/>
<organism evidence="1 2">
    <name type="scientific">Desulfomicrobium apsheronum</name>
    <dbReference type="NCBI Taxonomy" id="52560"/>
    <lineage>
        <taxon>Bacteria</taxon>
        <taxon>Pseudomonadati</taxon>
        <taxon>Thermodesulfobacteriota</taxon>
        <taxon>Desulfovibrionia</taxon>
        <taxon>Desulfovibrionales</taxon>
        <taxon>Desulfomicrobiaceae</taxon>
        <taxon>Desulfomicrobium</taxon>
    </lineage>
</organism>
<keyword evidence="2" id="KW-1185">Reference proteome</keyword>
<accession>A0A1I3X3Z2</accession>
<proteinExistence type="predicted"/>
<dbReference type="STRING" id="52560.SAMN04488082_11527"/>
<protein>
    <recommendedName>
        <fullName evidence="3">PilZ domain-containing protein</fullName>
    </recommendedName>
</protein>
<evidence type="ECO:0008006" key="3">
    <source>
        <dbReference type="Google" id="ProtNLM"/>
    </source>
</evidence>
<dbReference type="RefSeq" id="WP_092376741.1">
    <property type="nucleotide sequence ID" value="NZ_FORX01000015.1"/>
</dbReference>
<dbReference type="EMBL" id="FORX01000015">
    <property type="protein sequence ID" value="SFK14039.1"/>
    <property type="molecule type" value="Genomic_DNA"/>
</dbReference>
<sequence>MSDDKISDVEVFVHNKMVVSFACPQCKLEKEVAVERIKDVYHWNVNATCRRCSYKFKVSFNFRKYYRKETYIHGLLFDSSGSINPVGDVIITDISLTGIGFEYNKCNFNIGSMFILRFILDDDERSRMEKKISIESIRGSKVGALFQDEGGFDRALGKYILPK</sequence>
<evidence type="ECO:0000313" key="2">
    <source>
        <dbReference type="Proteomes" id="UP000198635"/>
    </source>
</evidence>
<name>A0A1I3X3Z2_9BACT</name>
<dbReference type="OrthoDB" id="5511523at2"/>
<dbReference type="Proteomes" id="UP000198635">
    <property type="component" value="Unassembled WGS sequence"/>
</dbReference>